<gene>
    <name evidence="2" type="ORF">CC80DRAFT_279029</name>
</gene>
<feature type="compositionally biased region" description="Polar residues" evidence="1">
    <location>
        <begin position="435"/>
        <end position="453"/>
    </location>
</feature>
<organism evidence="2 3">
    <name type="scientific">Byssothecium circinans</name>
    <dbReference type="NCBI Taxonomy" id="147558"/>
    <lineage>
        <taxon>Eukaryota</taxon>
        <taxon>Fungi</taxon>
        <taxon>Dikarya</taxon>
        <taxon>Ascomycota</taxon>
        <taxon>Pezizomycotina</taxon>
        <taxon>Dothideomycetes</taxon>
        <taxon>Pleosporomycetidae</taxon>
        <taxon>Pleosporales</taxon>
        <taxon>Massarineae</taxon>
        <taxon>Massarinaceae</taxon>
        <taxon>Byssothecium</taxon>
    </lineage>
</organism>
<feature type="compositionally biased region" description="Polar residues" evidence="1">
    <location>
        <begin position="255"/>
        <end position="268"/>
    </location>
</feature>
<feature type="compositionally biased region" description="Pro residues" evidence="1">
    <location>
        <begin position="404"/>
        <end position="414"/>
    </location>
</feature>
<feature type="compositionally biased region" description="Basic and acidic residues" evidence="1">
    <location>
        <begin position="227"/>
        <end position="254"/>
    </location>
</feature>
<feature type="compositionally biased region" description="Polar residues" evidence="1">
    <location>
        <begin position="573"/>
        <end position="584"/>
    </location>
</feature>
<feature type="compositionally biased region" description="Basic and acidic residues" evidence="1">
    <location>
        <begin position="106"/>
        <end position="117"/>
    </location>
</feature>
<sequence length="967" mass="110008">MAYSDYDNYNHRSRHDSYYSTSRDTDAYSRIAADKPPAMRYSQPASSYSSSYHHSYEPRYEHTLPSRPSARETYRPRAHDRWPPSPKVEDEAASLARETPSSAGSKVEEVGEAKSRGTVDQYPIIEELDRPPYITDNDERRYVLVSDPGADDDQHASGRRRKSFAERGNMPYLKTDVNDPPVFTERTSTPYAYTKPQKESLAPSPKEYYLSPESITPSTSSVPRSVPSRDARNARDQNARPERRPSPSARHDSYTKSPTTRAPRNNVSEDSDRDRDASYLRTEPRRSGQYSFVKSDLQKEDLRTNVVDNQAKPERRKHRDAAPSSSVNRESYSSGSNTSSASSKHPTPQTQSPRSSSSSLNGESRKQKPTPVETGYPKSSKYPDTYSSSPRPSSPSYRERSSPPRSPRLPPRPSSPATTARPLSRNGHRPVSPLSYPSTIPRSTPQATFTDSNWHGAYPPATERSRPISRHGRYESMPVPMPHINVKSPSPSRLPQPTSNPLPYPVDDRPTEAFMPPEENYQYDHSSTPTYSSPRVPYPETSIPGSPRLSAFRPPPLSRHNSNADEAPRSPRVRSNSMRSQSSQDGRRERRTAAPLSDVRPMPSCPRSEPSAKYNDWYNMDNCHNFDICPSCYDGVFADTPFAVYFSQSRRYERPKERFCDFSSPWIRLAWLLTMKQRRQTPDLLYALANVAETERPCPGDHELSSDHIHWYGIPDQRDGIHVANFAVCPYDLKMIEILFPSIRGYLTRLPPSSSYAPSISCTCSLRVNSRRFAKYLDLLVELDAEAELLGQRPNINRFVQLARENAFKNECQRDKALFGKPWHFIPQLPDFTVCQECFDEIIWPAISSSPTTTSLSSPYMTNNSLLPLPKLFNRTIQPVPTEDPEIGSSCCLYSARMRNVWERAVKDNDFTYLKRKVGERKVVEGKLARERRGLIAWMGGLERGSSQWERGKLELKGIEGEWREWE</sequence>
<protein>
    <submittedName>
        <fullName evidence="2">Uncharacterized protein</fullName>
    </submittedName>
</protein>
<evidence type="ECO:0000313" key="2">
    <source>
        <dbReference type="EMBL" id="KAF1949222.1"/>
    </source>
</evidence>
<feature type="compositionally biased region" description="Basic and acidic residues" evidence="1">
    <location>
        <begin position="270"/>
        <end position="286"/>
    </location>
</feature>
<name>A0A6A5TC32_9PLEO</name>
<accession>A0A6A5TC32</accession>
<feature type="compositionally biased region" description="Pro residues" evidence="1">
    <location>
        <begin position="492"/>
        <end position="504"/>
    </location>
</feature>
<evidence type="ECO:0000313" key="3">
    <source>
        <dbReference type="Proteomes" id="UP000800035"/>
    </source>
</evidence>
<dbReference type="OrthoDB" id="5296at2759"/>
<keyword evidence="3" id="KW-1185">Reference proteome</keyword>
<reference evidence="2" key="1">
    <citation type="journal article" date="2020" name="Stud. Mycol.">
        <title>101 Dothideomycetes genomes: a test case for predicting lifestyles and emergence of pathogens.</title>
        <authorList>
            <person name="Haridas S."/>
            <person name="Albert R."/>
            <person name="Binder M."/>
            <person name="Bloem J."/>
            <person name="Labutti K."/>
            <person name="Salamov A."/>
            <person name="Andreopoulos B."/>
            <person name="Baker S."/>
            <person name="Barry K."/>
            <person name="Bills G."/>
            <person name="Bluhm B."/>
            <person name="Cannon C."/>
            <person name="Castanera R."/>
            <person name="Culley D."/>
            <person name="Daum C."/>
            <person name="Ezra D."/>
            <person name="Gonzalez J."/>
            <person name="Henrissat B."/>
            <person name="Kuo A."/>
            <person name="Liang C."/>
            <person name="Lipzen A."/>
            <person name="Lutzoni F."/>
            <person name="Magnuson J."/>
            <person name="Mondo S."/>
            <person name="Nolan M."/>
            <person name="Ohm R."/>
            <person name="Pangilinan J."/>
            <person name="Park H.-J."/>
            <person name="Ramirez L."/>
            <person name="Alfaro M."/>
            <person name="Sun H."/>
            <person name="Tritt A."/>
            <person name="Yoshinaga Y."/>
            <person name="Zwiers L.-H."/>
            <person name="Turgeon B."/>
            <person name="Goodwin S."/>
            <person name="Spatafora J."/>
            <person name="Crous P."/>
            <person name="Grigoriev I."/>
        </authorList>
    </citation>
    <scope>NUCLEOTIDE SEQUENCE</scope>
    <source>
        <strain evidence="2">CBS 675.92</strain>
    </source>
</reference>
<feature type="compositionally biased region" description="Basic and acidic residues" evidence="1">
    <location>
        <begin position="54"/>
        <end position="90"/>
    </location>
</feature>
<feature type="region of interest" description="Disordered" evidence="1">
    <location>
        <begin position="1"/>
        <end position="609"/>
    </location>
</feature>
<feature type="compositionally biased region" description="Low complexity" evidence="1">
    <location>
        <begin position="331"/>
        <end position="359"/>
    </location>
</feature>
<dbReference type="EMBL" id="ML977040">
    <property type="protein sequence ID" value="KAF1949222.1"/>
    <property type="molecule type" value="Genomic_DNA"/>
</dbReference>
<evidence type="ECO:0000256" key="1">
    <source>
        <dbReference type="SAM" id="MobiDB-lite"/>
    </source>
</evidence>
<proteinExistence type="predicted"/>
<dbReference type="AlphaFoldDB" id="A0A6A5TC32"/>
<dbReference type="Proteomes" id="UP000800035">
    <property type="component" value="Unassembled WGS sequence"/>
</dbReference>
<feature type="compositionally biased region" description="Low complexity" evidence="1">
    <location>
        <begin position="387"/>
        <end position="396"/>
    </location>
</feature>
<feature type="compositionally biased region" description="Polar residues" evidence="1">
    <location>
        <begin position="523"/>
        <end position="533"/>
    </location>
</feature>
<feature type="compositionally biased region" description="Low complexity" evidence="1">
    <location>
        <begin position="216"/>
        <end position="226"/>
    </location>
</feature>